<dbReference type="OrthoDB" id="6366706at2"/>
<dbReference type="RefSeq" id="WP_014110414.1">
    <property type="nucleotide sequence ID" value="NC_016041.1"/>
</dbReference>
<evidence type="ECO:0000313" key="2">
    <source>
        <dbReference type="Proteomes" id="UP000009282"/>
    </source>
</evidence>
<accession>G4QNC4</accession>
<dbReference type="AlphaFoldDB" id="G4QNC4"/>
<protein>
    <submittedName>
        <fullName evidence="1">Uncharacterized protein</fullName>
    </submittedName>
</protein>
<sequence length="168" mass="19602">MSEKSKTIQSVLTKIEVSGLYNSINTDLNLRNLFVFRYLLDEANDIVNLKKDIEDLPFFPERLTASYQDEWIVFCKKRLSKLGLKQISQQECLFLIDASDENDALNAENGHSENTEILTSLRLRIKAMQQSDEFNKQFEQLCVIEKVLHSDIALLKSEQQRKIERFIK</sequence>
<dbReference type="STRING" id="1085623.GNIT_3449"/>
<keyword evidence="2" id="KW-1185">Reference proteome</keyword>
<evidence type="ECO:0000313" key="1">
    <source>
        <dbReference type="EMBL" id="AEP31543.1"/>
    </source>
</evidence>
<dbReference type="HOGENOM" id="CLU_1584141_0_0_6"/>
<dbReference type="Proteomes" id="UP000009282">
    <property type="component" value="Chromosome"/>
</dbReference>
<dbReference type="EMBL" id="CP003060">
    <property type="protein sequence ID" value="AEP31543.1"/>
    <property type="molecule type" value="Genomic_DNA"/>
</dbReference>
<dbReference type="KEGG" id="gni:GNIT_3449"/>
<gene>
    <name evidence="1" type="ordered locus">GNIT_3449</name>
</gene>
<organism evidence="1 2">
    <name type="scientific">Glaciecola nitratireducens (strain JCM 12485 / KCTC 12276 / FR1064)</name>
    <dbReference type="NCBI Taxonomy" id="1085623"/>
    <lineage>
        <taxon>Bacteria</taxon>
        <taxon>Pseudomonadati</taxon>
        <taxon>Pseudomonadota</taxon>
        <taxon>Gammaproteobacteria</taxon>
        <taxon>Alteromonadales</taxon>
        <taxon>Alteromonadaceae</taxon>
        <taxon>Brumicola</taxon>
    </lineage>
</organism>
<name>G4QNC4_GLANF</name>
<reference evidence="1 2" key="1">
    <citation type="journal article" date="2011" name="J. Bacteriol.">
        <title>Complete genome sequence of seawater bacterium Glaciecola nitratireducens FR1064T.</title>
        <authorList>
            <person name="Bian F."/>
            <person name="Qin Q.L."/>
            <person name="Xie B.B."/>
            <person name="Shu Y.L."/>
            <person name="Zhang X.Y."/>
            <person name="Yu Y."/>
            <person name="Chen B."/>
            <person name="Chen X.L."/>
            <person name="Zhou B.C."/>
            <person name="Zhang Y.Z."/>
        </authorList>
    </citation>
    <scope>NUCLEOTIDE SEQUENCE [LARGE SCALE GENOMIC DNA]</scope>
    <source>
        <strain evidence="2">JCM 12485 / KCTC 12276 / FR1064</strain>
    </source>
</reference>
<proteinExistence type="predicted"/>